<dbReference type="PANTHER" id="PTHR21593">
    <property type="entry name" value="PRION-LIKE- Q/N-RICH -DOMAIN-BEARING PROTEIN PROTEIN"/>
    <property type="match status" value="1"/>
</dbReference>
<proteinExistence type="predicted"/>
<dbReference type="Proteomes" id="UP001432027">
    <property type="component" value="Unassembled WGS sequence"/>
</dbReference>
<evidence type="ECO:0000256" key="1">
    <source>
        <dbReference type="SAM" id="SignalP"/>
    </source>
</evidence>
<feature type="non-terminal residue" evidence="3">
    <location>
        <position position="1"/>
    </location>
</feature>
<organism evidence="3 4">
    <name type="scientific">Pristionchus entomophagus</name>
    <dbReference type="NCBI Taxonomy" id="358040"/>
    <lineage>
        <taxon>Eukaryota</taxon>
        <taxon>Metazoa</taxon>
        <taxon>Ecdysozoa</taxon>
        <taxon>Nematoda</taxon>
        <taxon>Chromadorea</taxon>
        <taxon>Rhabditida</taxon>
        <taxon>Rhabditina</taxon>
        <taxon>Diplogasteromorpha</taxon>
        <taxon>Diplogasteroidea</taxon>
        <taxon>Neodiplogasteridae</taxon>
        <taxon>Pristionchus</taxon>
    </lineage>
</organism>
<evidence type="ECO:0000313" key="4">
    <source>
        <dbReference type="Proteomes" id="UP001432027"/>
    </source>
</evidence>
<feature type="domain" description="SXP/RAL-2 family protein Ani s 5-like cation-binding" evidence="2">
    <location>
        <begin position="50"/>
        <end position="141"/>
    </location>
</feature>
<feature type="signal peptide" evidence="1">
    <location>
        <begin position="1"/>
        <end position="16"/>
    </location>
</feature>
<reference evidence="3" key="1">
    <citation type="submission" date="2023-10" db="EMBL/GenBank/DDBJ databases">
        <title>Genome assembly of Pristionchus species.</title>
        <authorList>
            <person name="Yoshida K."/>
            <person name="Sommer R.J."/>
        </authorList>
    </citation>
    <scope>NUCLEOTIDE SEQUENCE</scope>
    <source>
        <strain evidence="3">RS0144</strain>
    </source>
</reference>
<dbReference type="PANTHER" id="PTHR21593:SF36">
    <property type="entry name" value="DUF148 DOMAIN-CONTAINING PROTEIN-RELATED"/>
    <property type="match status" value="1"/>
</dbReference>
<protein>
    <recommendedName>
        <fullName evidence="2">SXP/RAL-2 family protein Ani s 5-like cation-binding domain-containing protein</fullName>
    </recommendedName>
</protein>
<gene>
    <name evidence="3" type="ORF">PENTCL1PPCAC_27628</name>
</gene>
<feature type="chain" id="PRO_5043887739" description="SXP/RAL-2 family protein Ani s 5-like cation-binding domain-containing protein" evidence="1">
    <location>
        <begin position="17"/>
        <end position="177"/>
    </location>
</feature>
<keyword evidence="1" id="KW-0732">Signal</keyword>
<evidence type="ECO:0000313" key="3">
    <source>
        <dbReference type="EMBL" id="GMT05454.1"/>
    </source>
</evidence>
<evidence type="ECO:0000259" key="2">
    <source>
        <dbReference type="Pfam" id="PF02520"/>
    </source>
</evidence>
<dbReference type="InterPro" id="IPR003677">
    <property type="entry name" value="ANIS5_cation-bd"/>
</dbReference>
<keyword evidence="4" id="KW-1185">Reference proteome</keyword>
<dbReference type="InterPro" id="IPR052823">
    <property type="entry name" value="SXP/RAL-2_related"/>
</dbReference>
<comment type="caution">
    <text evidence="3">The sequence shown here is derived from an EMBL/GenBank/DDBJ whole genome shotgun (WGS) entry which is preliminary data.</text>
</comment>
<name>A0AAV5UHQ5_9BILA</name>
<accession>A0AAV5UHQ5</accession>
<sequence length="177" mass="19333">LSLVLIGSSLFVFGACQESDSMPIGLSAVDGESLYIQLRFPPLKNVSEQARKEFANILLNQTLTKEQLETAIKAWGTKNGILDAVNAEMNKLEQTTKDQRANVTRALGELPALITKLNAIEDNKSLTMTQTVEQTVALFQSIKTPYLGAFLQAAATPEYSEGEEPVFSVNAAAKKRR</sequence>
<dbReference type="EMBL" id="BTSX01000006">
    <property type="protein sequence ID" value="GMT05454.1"/>
    <property type="molecule type" value="Genomic_DNA"/>
</dbReference>
<dbReference type="Pfam" id="PF02520">
    <property type="entry name" value="ANIS5_cation-bd"/>
    <property type="match status" value="1"/>
</dbReference>
<dbReference type="AlphaFoldDB" id="A0AAV5UHQ5"/>